<evidence type="ECO:0000256" key="3">
    <source>
        <dbReference type="ARBA" id="ARBA00022839"/>
    </source>
</evidence>
<dbReference type="OrthoDB" id="5561659at2759"/>
<keyword evidence="2" id="KW-0378">Hydrolase</keyword>
<dbReference type="GO" id="GO:0000723">
    <property type="term" value="P:telomere maintenance"/>
    <property type="evidence" value="ECO:0007669"/>
    <property type="project" value="TreeGrafter"/>
</dbReference>
<dbReference type="SUPFAM" id="SSF56281">
    <property type="entry name" value="Metallo-hydrolase/oxidoreductase"/>
    <property type="match status" value="1"/>
</dbReference>
<dbReference type="GO" id="GO:0006303">
    <property type="term" value="P:double-strand break repair via nonhomologous end joining"/>
    <property type="evidence" value="ECO:0007669"/>
    <property type="project" value="TreeGrafter"/>
</dbReference>
<evidence type="ECO:0000256" key="2">
    <source>
        <dbReference type="ARBA" id="ARBA00022801"/>
    </source>
</evidence>
<keyword evidence="1" id="KW-0540">Nuclease</keyword>
<dbReference type="PANTHER" id="PTHR23240">
    <property type="entry name" value="DNA CROSS-LINK REPAIR PROTEIN PSO2/SNM1-RELATED"/>
    <property type="match status" value="1"/>
</dbReference>
<proteinExistence type="predicted"/>
<dbReference type="InterPro" id="IPR001279">
    <property type="entry name" value="Metallo-B-lactamas"/>
</dbReference>
<dbReference type="Pfam" id="PF12706">
    <property type="entry name" value="Lactamase_B_2"/>
    <property type="match status" value="1"/>
</dbReference>
<evidence type="ECO:0000256" key="1">
    <source>
        <dbReference type="ARBA" id="ARBA00022722"/>
    </source>
</evidence>
<keyword evidence="3" id="KW-0269">Exonuclease</keyword>
<keyword evidence="6" id="KW-1185">Reference proteome</keyword>
<dbReference type="InParanoid" id="A0A136IUC3"/>
<dbReference type="Proteomes" id="UP000070501">
    <property type="component" value="Unassembled WGS sequence"/>
</dbReference>
<organism evidence="5 6">
    <name type="scientific">Microdochium bolleyi</name>
    <dbReference type="NCBI Taxonomy" id="196109"/>
    <lineage>
        <taxon>Eukaryota</taxon>
        <taxon>Fungi</taxon>
        <taxon>Dikarya</taxon>
        <taxon>Ascomycota</taxon>
        <taxon>Pezizomycotina</taxon>
        <taxon>Sordariomycetes</taxon>
        <taxon>Xylariomycetidae</taxon>
        <taxon>Xylariales</taxon>
        <taxon>Microdochiaceae</taxon>
        <taxon>Microdochium</taxon>
    </lineage>
</organism>
<reference evidence="6" key="1">
    <citation type="submission" date="2016-02" db="EMBL/GenBank/DDBJ databases">
        <title>Draft genome sequence of Microdochium bolleyi, a fungal endophyte of beachgrass.</title>
        <authorList>
            <consortium name="DOE Joint Genome Institute"/>
            <person name="David A.S."/>
            <person name="May G."/>
            <person name="Haridas S."/>
            <person name="Lim J."/>
            <person name="Wang M."/>
            <person name="Labutti K."/>
            <person name="Lipzen A."/>
            <person name="Barry K."/>
            <person name="Grigoriev I.V."/>
        </authorList>
    </citation>
    <scope>NUCLEOTIDE SEQUENCE [LARGE SCALE GENOMIC DNA]</scope>
    <source>
        <strain evidence="6">J235TASD1</strain>
    </source>
</reference>
<sequence length="597" mass="67807">MSTFDGIIREFPGVRIDFFRGLVDQPALVCFLSHVHSDHLAGLDALRSSFVYCSAATREILLRLERYPCRINYAQGILEAREQTYRQQAKLLKPLPLDTPVQIELGPHEHIQATLIDANHCVGAVMFLIENEHNAILYTGDVRAEPWWINSISRNPCLVEYTTGLRTLDRIYLDTSVLDNIHLQSKAEGLRELLAQVARYPSDTLFCMQAWTYGYEEVWTALSKALKSRIHVDKYKMRIYKSLVSKEKSGKFAIQTNLSKEAPSLVGFTCGNRQLPGCLTLDEDVRIHSCEKGTPCATMQHNPVVWIKPIVAHLTDGRDLLEIGVGGGAGDLMKEAELQSLSEDDVAYLLELATEELNIPKELREDLGLVLQKSAGSLRNLAVNMDISSFTDDLHTTMKDALHAMVSKLKDTHEPLVSGSQITTASTDEFDALAEVEHPPRLAELPNQIRFPYARHSSLPELRLLVEAFKPRDVWPCTVDKREWLLRGITMRGLFGDLCADHQSNFEHDQLMASLFDLQCDEDERHLRDDDSVQVPHGHQRHTRHWMKRCHKSLVILLDEVVRGSYQGQVGRESATHRDVQTLMRHVTIIWVYQRLP</sequence>
<dbReference type="GO" id="GO:0036297">
    <property type="term" value="P:interstrand cross-link repair"/>
    <property type="evidence" value="ECO:0007669"/>
    <property type="project" value="TreeGrafter"/>
</dbReference>
<dbReference type="EMBL" id="KQ964258">
    <property type="protein sequence ID" value="KXJ88406.1"/>
    <property type="molecule type" value="Genomic_DNA"/>
</dbReference>
<evidence type="ECO:0000259" key="4">
    <source>
        <dbReference type="Pfam" id="PF12706"/>
    </source>
</evidence>
<dbReference type="PANTHER" id="PTHR23240:SF8">
    <property type="entry name" value="PROTEIN ARTEMIS"/>
    <property type="match status" value="1"/>
</dbReference>
<dbReference type="AlphaFoldDB" id="A0A136IUC3"/>
<gene>
    <name evidence="5" type="ORF">Micbo1qcDRAFT_197254</name>
</gene>
<accession>A0A136IUC3</accession>
<feature type="domain" description="Metallo-beta-lactamase" evidence="4">
    <location>
        <begin position="29"/>
        <end position="152"/>
    </location>
</feature>
<dbReference type="GO" id="GO:0003684">
    <property type="term" value="F:damaged DNA binding"/>
    <property type="evidence" value="ECO:0007669"/>
    <property type="project" value="TreeGrafter"/>
</dbReference>
<dbReference type="STRING" id="196109.A0A136IUC3"/>
<evidence type="ECO:0000313" key="5">
    <source>
        <dbReference type="EMBL" id="KXJ88406.1"/>
    </source>
</evidence>
<protein>
    <submittedName>
        <fullName evidence="5">Beta-lactamase-like protein</fullName>
    </submittedName>
</protein>
<dbReference type="Gene3D" id="3.60.15.10">
    <property type="entry name" value="Ribonuclease Z/Hydroxyacylglutathione hydrolase-like"/>
    <property type="match status" value="1"/>
</dbReference>
<dbReference type="InterPro" id="IPR036866">
    <property type="entry name" value="RibonucZ/Hydroxyglut_hydro"/>
</dbReference>
<name>A0A136IUC3_9PEZI</name>
<evidence type="ECO:0000313" key="6">
    <source>
        <dbReference type="Proteomes" id="UP000070501"/>
    </source>
</evidence>
<dbReference type="GO" id="GO:0035312">
    <property type="term" value="F:5'-3' DNA exonuclease activity"/>
    <property type="evidence" value="ECO:0007669"/>
    <property type="project" value="TreeGrafter"/>
</dbReference>